<reference evidence="3" key="2">
    <citation type="submission" date="2015-01" db="EMBL/GenBank/DDBJ databases">
        <title>Evolutionary Origins and Diversification of the Mycorrhizal Mutualists.</title>
        <authorList>
            <consortium name="DOE Joint Genome Institute"/>
            <consortium name="Mycorrhizal Genomics Consortium"/>
            <person name="Kohler A."/>
            <person name="Kuo A."/>
            <person name="Nagy L.G."/>
            <person name="Floudas D."/>
            <person name="Copeland A."/>
            <person name="Barry K.W."/>
            <person name="Cichocki N."/>
            <person name="Veneault-Fourrey C."/>
            <person name="LaButti K."/>
            <person name="Lindquist E.A."/>
            <person name="Lipzen A."/>
            <person name="Lundell T."/>
            <person name="Morin E."/>
            <person name="Murat C."/>
            <person name="Riley R."/>
            <person name="Ohm R."/>
            <person name="Sun H."/>
            <person name="Tunlid A."/>
            <person name="Henrissat B."/>
            <person name="Grigoriev I.V."/>
            <person name="Hibbett D.S."/>
            <person name="Martin F."/>
        </authorList>
    </citation>
    <scope>NUCLEOTIDE SEQUENCE [LARGE SCALE GENOMIC DNA]</scope>
    <source>
        <strain evidence="3">Ve08.2h10</strain>
    </source>
</reference>
<evidence type="ECO:0000313" key="3">
    <source>
        <dbReference type="Proteomes" id="UP000054538"/>
    </source>
</evidence>
<sequence>MSDPSLRQQGEKRAGGDHKQASWAKNKCVRLKRVGKAKRPRTSGWDQSEPAGPKTSRVGPKTNMWGVGELFWGVVLLQCIEGVYYGCG</sequence>
<dbReference type="AlphaFoldDB" id="A0A0D0CXP7"/>
<keyword evidence="3" id="KW-1185">Reference proteome</keyword>
<feature type="compositionally biased region" description="Basic and acidic residues" evidence="1">
    <location>
        <begin position="9"/>
        <end position="20"/>
    </location>
</feature>
<feature type="compositionally biased region" description="Basic residues" evidence="1">
    <location>
        <begin position="27"/>
        <end position="41"/>
    </location>
</feature>
<feature type="region of interest" description="Disordered" evidence="1">
    <location>
        <begin position="1"/>
        <end position="60"/>
    </location>
</feature>
<reference evidence="2 3" key="1">
    <citation type="submission" date="2014-04" db="EMBL/GenBank/DDBJ databases">
        <authorList>
            <consortium name="DOE Joint Genome Institute"/>
            <person name="Kuo A."/>
            <person name="Kohler A."/>
            <person name="Jargeat P."/>
            <person name="Nagy L.G."/>
            <person name="Floudas D."/>
            <person name="Copeland A."/>
            <person name="Barry K.W."/>
            <person name="Cichocki N."/>
            <person name="Veneault-Fourrey C."/>
            <person name="LaButti K."/>
            <person name="Lindquist E.A."/>
            <person name="Lipzen A."/>
            <person name="Lundell T."/>
            <person name="Morin E."/>
            <person name="Murat C."/>
            <person name="Sun H."/>
            <person name="Tunlid A."/>
            <person name="Henrissat B."/>
            <person name="Grigoriev I.V."/>
            <person name="Hibbett D.S."/>
            <person name="Martin F."/>
            <person name="Nordberg H.P."/>
            <person name="Cantor M.N."/>
            <person name="Hua S.X."/>
        </authorList>
    </citation>
    <scope>NUCLEOTIDE SEQUENCE [LARGE SCALE GENOMIC DNA]</scope>
    <source>
        <strain evidence="2 3">Ve08.2h10</strain>
    </source>
</reference>
<evidence type="ECO:0000313" key="2">
    <source>
        <dbReference type="EMBL" id="KIK80358.1"/>
    </source>
</evidence>
<dbReference type="EMBL" id="KN826038">
    <property type="protein sequence ID" value="KIK80358.1"/>
    <property type="molecule type" value="Genomic_DNA"/>
</dbReference>
<name>A0A0D0CXP7_9AGAM</name>
<protein>
    <submittedName>
        <fullName evidence="2">Uncharacterized protein</fullName>
    </submittedName>
</protein>
<evidence type="ECO:0000256" key="1">
    <source>
        <dbReference type="SAM" id="MobiDB-lite"/>
    </source>
</evidence>
<dbReference type="InParanoid" id="A0A0D0CXP7"/>
<dbReference type="HOGENOM" id="CLU_2469748_0_0_1"/>
<proteinExistence type="predicted"/>
<accession>A0A0D0CXP7</accession>
<dbReference type="Proteomes" id="UP000054538">
    <property type="component" value="Unassembled WGS sequence"/>
</dbReference>
<organism evidence="2 3">
    <name type="scientific">Paxillus rubicundulus Ve08.2h10</name>
    <dbReference type="NCBI Taxonomy" id="930991"/>
    <lineage>
        <taxon>Eukaryota</taxon>
        <taxon>Fungi</taxon>
        <taxon>Dikarya</taxon>
        <taxon>Basidiomycota</taxon>
        <taxon>Agaricomycotina</taxon>
        <taxon>Agaricomycetes</taxon>
        <taxon>Agaricomycetidae</taxon>
        <taxon>Boletales</taxon>
        <taxon>Paxilineae</taxon>
        <taxon>Paxillaceae</taxon>
        <taxon>Paxillus</taxon>
    </lineage>
</organism>
<gene>
    <name evidence="2" type="ORF">PAXRUDRAFT_239881</name>
</gene>